<dbReference type="InterPro" id="IPR023213">
    <property type="entry name" value="CAT-like_dom_sf"/>
</dbReference>
<keyword evidence="3" id="KW-1185">Reference proteome</keyword>
<name>A0AAD4TB33_9MAGN</name>
<dbReference type="GO" id="GO:0016747">
    <property type="term" value="F:acyltransferase activity, transferring groups other than amino-acyl groups"/>
    <property type="evidence" value="ECO:0007669"/>
    <property type="project" value="TreeGrafter"/>
</dbReference>
<sequence>MSDELPVSVHKSQPVLIFPEKPTPKCSLYLSNIDNLDFLKYHYELLCVYRKSTPIEDLKPSLSKVLFHYYPLAGRVRNCADDEDRLEVDCNGKGALLVEGFMDFTVDEFLKDNTWLNTAWKDKLLFKVDAQSDIPPLVIQVTYLSCGGMLMCITIYHCMADGVGGSKFLHDWAYIHTDPNMDLPIPPVHNREMLKPRNPLQVPFDHPEFTDVTQDFDIPTYLQSQTLAPSCLTMTQSHIQHLKNSCEPSLECTTFEALASHVWRCYIKALSLPSSLIIKLFIPTIMKTNIEPNLPIGYYGNGFVLACVETTVKELVTAKLNHIVELIQNAKRRVRSNDYVRSVIDIIEEKKAQPVMSTTLVISDWRMLGFHELDFGEGKPLHMSQLASEAWCVFLPFIGDSNAAKVLVSIPKSIVHKFEYYMVNDFIQEMTS</sequence>
<reference evidence="2" key="1">
    <citation type="submission" date="2022-04" db="EMBL/GenBank/DDBJ databases">
        <title>A functionally conserved STORR gene fusion in Papaver species that diverged 16.8 million years ago.</title>
        <authorList>
            <person name="Catania T."/>
        </authorList>
    </citation>
    <scope>NUCLEOTIDE SEQUENCE</scope>
    <source>
        <strain evidence="2">S-188037</strain>
    </source>
</reference>
<comment type="similarity">
    <text evidence="1">Belongs to the plant acyltransferase family.</text>
</comment>
<comment type="caution">
    <text evidence="2">The sequence shown here is derived from an EMBL/GenBank/DDBJ whole genome shotgun (WGS) entry which is preliminary data.</text>
</comment>
<dbReference type="Pfam" id="PF02458">
    <property type="entry name" value="Transferase"/>
    <property type="match status" value="1"/>
</dbReference>
<dbReference type="Gene3D" id="3.30.559.10">
    <property type="entry name" value="Chloramphenicol acetyltransferase-like domain"/>
    <property type="match status" value="2"/>
</dbReference>
<evidence type="ECO:0000313" key="3">
    <source>
        <dbReference type="Proteomes" id="UP001202328"/>
    </source>
</evidence>
<organism evidence="2 3">
    <name type="scientific">Papaver atlanticum</name>
    <dbReference type="NCBI Taxonomy" id="357466"/>
    <lineage>
        <taxon>Eukaryota</taxon>
        <taxon>Viridiplantae</taxon>
        <taxon>Streptophyta</taxon>
        <taxon>Embryophyta</taxon>
        <taxon>Tracheophyta</taxon>
        <taxon>Spermatophyta</taxon>
        <taxon>Magnoliopsida</taxon>
        <taxon>Ranunculales</taxon>
        <taxon>Papaveraceae</taxon>
        <taxon>Papaveroideae</taxon>
        <taxon>Papaver</taxon>
    </lineage>
</organism>
<accession>A0AAD4TB33</accession>
<dbReference type="PANTHER" id="PTHR31642">
    <property type="entry name" value="TRICHOTHECENE 3-O-ACETYLTRANSFERASE"/>
    <property type="match status" value="1"/>
</dbReference>
<dbReference type="InterPro" id="IPR050317">
    <property type="entry name" value="Plant_Fungal_Acyltransferase"/>
</dbReference>
<gene>
    <name evidence="2" type="ORF">MKW98_010487</name>
</gene>
<dbReference type="EMBL" id="JAJJMB010003672">
    <property type="protein sequence ID" value="KAI3946363.1"/>
    <property type="molecule type" value="Genomic_DNA"/>
</dbReference>
<dbReference type="Proteomes" id="UP001202328">
    <property type="component" value="Unassembled WGS sequence"/>
</dbReference>
<protein>
    <submittedName>
        <fullName evidence="2">Uncharacterized protein</fullName>
    </submittedName>
</protein>
<dbReference type="AlphaFoldDB" id="A0AAD4TB33"/>
<dbReference type="PANTHER" id="PTHR31642:SF5">
    <property type="entry name" value="OS01G0104900 PROTEIN"/>
    <property type="match status" value="1"/>
</dbReference>
<proteinExistence type="inferred from homology"/>
<evidence type="ECO:0000313" key="2">
    <source>
        <dbReference type="EMBL" id="KAI3946363.1"/>
    </source>
</evidence>
<evidence type="ECO:0000256" key="1">
    <source>
        <dbReference type="ARBA" id="ARBA00009861"/>
    </source>
</evidence>